<organism evidence="1 2">
    <name type="scientific">Winogradskyella sediminis</name>
    <dbReference type="NCBI Taxonomy" id="1382466"/>
    <lineage>
        <taxon>Bacteria</taxon>
        <taxon>Pseudomonadati</taxon>
        <taxon>Bacteroidota</taxon>
        <taxon>Flavobacteriia</taxon>
        <taxon>Flavobacteriales</taxon>
        <taxon>Flavobacteriaceae</taxon>
        <taxon>Winogradskyella</taxon>
    </lineage>
</organism>
<gene>
    <name evidence="1" type="ORF">SAMN04489797_3110</name>
</gene>
<evidence type="ECO:0008006" key="3">
    <source>
        <dbReference type="Google" id="ProtNLM"/>
    </source>
</evidence>
<dbReference type="STRING" id="1249933.SAMN04489797_3110"/>
<dbReference type="PROSITE" id="PS51257">
    <property type="entry name" value="PROKAR_LIPOPROTEIN"/>
    <property type="match status" value="1"/>
</dbReference>
<accession>A0A1H1X6I5</accession>
<dbReference type="RefSeq" id="WP_157724133.1">
    <property type="nucleotide sequence ID" value="NZ_LT629774.1"/>
</dbReference>
<dbReference type="Proteomes" id="UP000198963">
    <property type="component" value="Chromosome I"/>
</dbReference>
<sequence length="254" mass="29613">MKVKILSLLIIILFASCDKYSREKYPQFASKIESYKYVNSCYSAEFENPNKIPIDIQNKFSHYLKNRLGKNNFQNLVFKNGYVLSDKPIEIERTKSESEILALLGQQKEKSDCDSIIDFPVYSIVYELKLPEIGIDKIGLNLMLDRNGKPIKDIDFPKAEFANKIIPIDSVHSELIRRKIPYKKLNIDLWFDKRTESFVWSTNTLIQEGSIMGPSCFPEVEYHFKMNANNGEITEFDNRQTNDYFFGADNHYVE</sequence>
<evidence type="ECO:0000313" key="2">
    <source>
        <dbReference type="Proteomes" id="UP000198963"/>
    </source>
</evidence>
<name>A0A1H1X6I5_9FLAO</name>
<keyword evidence="2" id="KW-1185">Reference proteome</keyword>
<dbReference type="AlphaFoldDB" id="A0A1H1X6I5"/>
<evidence type="ECO:0000313" key="1">
    <source>
        <dbReference type="EMBL" id="SDT04700.1"/>
    </source>
</evidence>
<proteinExistence type="predicted"/>
<protein>
    <recommendedName>
        <fullName evidence="3">Lipoprotein</fullName>
    </recommendedName>
</protein>
<reference evidence="1 2" key="1">
    <citation type="submission" date="2016-10" db="EMBL/GenBank/DDBJ databases">
        <authorList>
            <person name="Varghese N."/>
            <person name="Submissions S."/>
        </authorList>
    </citation>
    <scope>NUCLEOTIDE SEQUENCE [LARGE SCALE GENOMIC DNA]</scope>
    <source>
        <strain evidence="1 2">RHA_55</strain>
    </source>
</reference>
<dbReference type="EMBL" id="LT629774">
    <property type="protein sequence ID" value="SDT04700.1"/>
    <property type="molecule type" value="Genomic_DNA"/>
</dbReference>